<dbReference type="AlphaFoldDB" id="A0A1S3J680"/>
<dbReference type="FunFam" id="1.10.340.30:FF:000005">
    <property type="entry name" value="Endonuclease III-like protein 1"/>
    <property type="match status" value="1"/>
</dbReference>
<dbReference type="Pfam" id="PF00730">
    <property type="entry name" value="HhH-GPD"/>
    <property type="match status" value="1"/>
</dbReference>
<name>A0A1S3J680_LINAN</name>
<keyword evidence="11 13" id="KW-0326">Glycosidase</keyword>
<evidence type="ECO:0000256" key="13">
    <source>
        <dbReference type="HAMAP-Rule" id="MF_03183"/>
    </source>
</evidence>
<dbReference type="RefSeq" id="XP_013405756.1">
    <property type="nucleotide sequence ID" value="XM_013550302.1"/>
</dbReference>
<dbReference type="Gene3D" id="1.10.1670.10">
    <property type="entry name" value="Helix-hairpin-Helix base-excision DNA repair enzymes (C-terminal)"/>
    <property type="match status" value="1"/>
</dbReference>
<dbReference type="PROSITE" id="PS01155">
    <property type="entry name" value="ENDONUCLEASE_III_2"/>
    <property type="match status" value="1"/>
</dbReference>
<dbReference type="GO" id="GO:0006285">
    <property type="term" value="P:base-excision repair, AP site formation"/>
    <property type="evidence" value="ECO:0007669"/>
    <property type="project" value="UniProtKB-UniRule"/>
</dbReference>
<dbReference type="FunFam" id="1.10.1670.10:FF:000003">
    <property type="entry name" value="Endonuclease III homolog"/>
    <property type="match status" value="1"/>
</dbReference>
<evidence type="ECO:0000256" key="9">
    <source>
        <dbReference type="ARBA" id="ARBA00023204"/>
    </source>
</evidence>
<keyword evidence="7" id="KW-0408">Iron</keyword>
<dbReference type="InParanoid" id="A0A1S3J680"/>
<dbReference type="SMART" id="SM00478">
    <property type="entry name" value="ENDO3c"/>
    <property type="match status" value="1"/>
</dbReference>
<dbReference type="GO" id="GO:0006289">
    <property type="term" value="P:nucleotide-excision repair"/>
    <property type="evidence" value="ECO:0007669"/>
    <property type="project" value="TreeGrafter"/>
</dbReference>
<reference evidence="16" key="2">
    <citation type="submission" date="2025-08" db="UniProtKB">
        <authorList>
            <consortium name="RefSeq"/>
        </authorList>
    </citation>
    <scope>IDENTIFICATION</scope>
</reference>
<protein>
    <recommendedName>
        <fullName evidence="13">Endonuclease III homolog</fullName>
        <ecNumber evidence="13">3.2.2.-</ecNumber>
        <ecNumber evidence="13">4.2.99.18</ecNumber>
    </recommendedName>
    <alternativeName>
        <fullName evidence="13">Bifunctional DNA N-glycosylase/DNA-(apurinic or apyrimidinic site) lyase</fullName>
        <shortName evidence="13">DNA glycosylase/AP lyase</shortName>
    </alternativeName>
</protein>
<evidence type="ECO:0000256" key="8">
    <source>
        <dbReference type="ARBA" id="ARBA00023014"/>
    </source>
</evidence>
<dbReference type="OrthoDB" id="2099276at2759"/>
<comment type="subcellular location">
    <subcellularLocation>
        <location evidence="13">Nucleus</location>
    </subcellularLocation>
    <subcellularLocation>
        <location evidence="13">Mitochondrion</location>
    </subcellularLocation>
</comment>
<evidence type="ECO:0000256" key="12">
    <source>
        <dbReference type="ARBA" id="ARBA00044632"/>
    </source>
</evidence>
<comment type="similarity">
    <text evidence="1 13">Belongs to the Nth/MutY family.</text>
</comment>
<dbReference type="GeneID" id="106170441"/>
<dbReference type="GO" id="GO:0046872">
    <property type="term" value="F:metal ion binding"/>
    <property type="evidence" value="ECO:0007669"/>
    <property type="project" value="UniProtKB-KW"/>
</dbReference>
<dbReference type="InterPro" id="IPR030841">
    <property type="entry name" value="NTH1"/>
</dbReference>
<keyword evidence="13" id="KW-0496">Mitochondrion</keyword>
<evidence type="ECO:0000256" key="1">
    <source>
        <dbReference type="ARBA" id="ARBA00008343"/>
    </source>
</evidence>
<evidence type="ECO:0000313" key="16">
    <source>
        <dbReference type="RefSeq" id="XP_013405756.1"/>
    </source>
</evidence>
<gene>
    <name evidence="16" type="primary">LOC106170441</name>
    <name evidence="13" type="synonym">NTH1</name>
</gene>
<keyword evidence="6" id="KW-0809">Transit peptide</keyword>
<dbReference type="PANTHER" id="PTHR43286">
    <property type="entry name" value="ENDONUCLEASE III-LIKE PROTEIN 1"/>
    <property type="match status" value="1"/>
</dbReference>
<keyword evidence="5 13" id="KW-0378">Hydrolase</keyword>
<evidence type="ECO:0000256" key="7">
    <source>
        <dbReference type="ARBA" id="ARBA00023004"/>
    </source>
</evidence>
<evidence type="ECO:0000256" key="3">
    <source>
        <dbReference type="ARBA" id="ARBA00022723"/>
    </source>
</evidence>
<dbReference type="EC" id="4.2.99.18" evidence="13"/>
<keyword evidence="2" id="KW-0004">4Fe-4S</keyword>
<sequence length="371" mass="42684">MFFRCIVIPRQSFIRRLIVMNNNTVMEEQSSYFNRRITRSTIKSESVVDKKADIAASKKLSKLTKAASAGSAIRAESTSTEKEIINDNKKIKIEYEETDSSAHLISDAEDFEVPVKREQQDSKRSAWEPPNCWQQLDNIREMRKDRDAPVDTMGCDRISDQDAKPQVYRYQVLLSLMLSSQTKDQVTSAAMTRLRQHGCNITNILATDDKKLGELIYPVGFWRRKVEYIKKTTQILKDKYKGDIPRTLEELCKLPGVGPKMAHLVMKCAWAEVTGIAVDTHVHRISNRLGWVRKPTVQPENTRVELESWLPKELWTEINWLLVGFGQQTCLPVGPKCQQCLNQHICPFGKTELKRKSPVKSPKKMTVFFFF</sequence>
<evidence type="ECO:0000256" key="11">
    <source>
        <dbReference type="ARBA" id="ARBA00023295"/>
    </source>
</evidence>
<keyword evidence="13" id="KW-0539">Nucleus</keyword>
<keyword evidence="8" id="KW-0411">Iron-sulfur</keyword>
<dbReference type="InterPro" id="IPR011257">
    <property type="entry name" value="DNA_glycosylase"/>
</dbReference>
<comment type="function">
    <text evidence="13">Bifunctional DNA N-glycosylase with associated apurinic/apyrimidinic (AP) lyase function that catalyzes the first step in base excision repair (BER), the primary repair pathway for the repair of oxidative DNA damage. The DNA N-glycosylase activity releases the damaged DNA base from DNA by cleaving the N-glycosidic bond, leaving an AP site. The AP lyase activity cleaves the phosphodiester bond 3' to the AP site by a beta-elimination. Primarily recognizes and repairs oxidative base damage of pyrimidines.</text>
</comment>
<keyword evidence="10 13" id="KW-0456">Lyase</keyword>
<dbReference type="GO" id="GO:0000703">
    <property type="term" value="F:oxidized pyrimidine nucleobase lesion DNA N-glycosylase activity"/>
    <property type="evidence" value="ECO:0007669"/>
    <property type="project" value="UniProtKB-UniRule"/>
</dbReference>
<keyword evidence="3" id="KW-0479">Metal-binding</keyword>
<dbReference type="GO" id="GO:0005739">
    <property type="term" value="C:mitochondrion"/>
    <property type="evidence" value="ECO:0007669"/>
    <property type="project" value="UniProtKB-SubCell"/>
</dbReference>
<dbReference type="KEGG" id="lak:106170441"/>
<dbReference type="STRING" id="7574.A0A1S3J680"/>
<evidence type="ECO:0000256" key="6">
    <source>
        <dbReference type="ARBA" id="ARBA00022946"/>
    </source>
</evidence>
<dbReference type="FunCoup" id="A0A1S3J680">
    <property type="interactions" value="1333"/>
</dbReference>
<dbReference type="CDD" id="cd00056">
    <property type="entry name" value="ENDO3c"/>
    <property type="match status" value="1"/>
</dbReference>
<dbReference type="SUPFAM" id="SSF48150">
    <property type="entry name" value="DNA-glycosylase"/>
    <property type="match status" value="1"/>
</dbReference>
<dbReference type="InterPro" id="IPR000445">
    <property type="entry name" value="HhH_motif"/>
</dbReference>
<evidence type="ECO:0000256" key="10">
    <source>
        <dbReference type="ARBA" id="ARBA00023239"/>
    </source>
</evidence>
<proteinExistence type="inferred from homology"/>
<dbReference type="PANTHER" id="PTHR43286:SF1">
    <property type="entry name" value="ENDONUCLEASE III-LIKE PROTEIN 1"/>
    <property type="match status" value="1"/>
</dbReference>
<dbReference type="GO" id="GO:0051539">
    <property type="term" value="F:4 iron, 4 sulfur cluster binding"/>
    <property type="evidence" value="ECO:0007669"/>
    <property type="project" value="UniProtKB-KW"/>
</dbReference>
<evidence type="ECO:0000313" key="15">
    <source>
        <dbReference type="Proteomes" id="UP000085678"/>
    </source>
</evidence>
<keyword evidence="15" id="KW-1185">Reference proteome</keyword>
<dbReference type="InterPro" id="IPR004036">
    <property type="entry name" value="Endonuclease-III-like_CS2"/>
</dbReference>
<dbReference type="EC" id="3.2.2.-" evidence="13"/>
<comment type="caution">
    <text evidence="13">Lacks conserved residue(s) required for the propagation of feature annotation.</text>
</comment>
<organism evidence="15 16">
    <name type="scientific">Lingula anatina</name>
    <name type="common">Brachiopod</name>
    <name type="synonym">Lingula unguis</name>
    <dbReference type="NCBI Taxonomy" id="7574"/>
    <lineage>
        <taxon>Eukaryota</taxon>
        <taxon>Metazoa</taxon>
        <taxon>Spiralia</taxon>
        <taxon>Lophotrochozoa</taxon>
        <taxon>Brachiopoda</taxon>
        <taxon>Linguliformea</taxon>
        <taxon>Lingulata</taxon>
        <taxon>Lingulida</taxon>
        <taxon>Linguloidea</taxon>
        <taxon>Lingulidae</taxon>
        <taxon>Lingula</taxon>
    </lineage>
</organism>
<dbReference type="Proteomes" id="UP000085678">
    <property type="component" value="Unplaced"/>
</dbReference>
<evidence type="ECO:0000256" key="4">
    <source>
        <dbReference type="ARBA" id="ARBA00022763"/>
    </source>
</evidence>
<dbReference type="InterPro" id="IPR023170">
    <property type="entry name" value="HhH_base_excis_C"/>
</dbReference>
<dbReference type="GO" id="GO:0005634">
    <property type="term" value="C:nucleus"/>
    <property type="evidence" value="ECO:0007669"/>
    <property type="project" value="UniProtKB-SubCell"/>
</dbReference>
<accession>A0A1S3J680</accession>
<comment type="catalytic activity">
    <reaction evidence="12 13">
        <text>2'-deoxyribonucleotide-(2'-deoxyribose 5'-phosphate)-2'-deoxyribonucleotide-DNA = a 3'-end 2'-deoxyribonucleotide-(2,3-dehydro-2,3-deoxyribose 5'-phosphate)-DNA + a 5'-end 5'-phospho-2'-deoxyribonucleoside-DNA + H(+)</text>
        <dbReference type="Rhea" id="RHEA:66592"/>
        <dbReference type="Rhea" id="RHEA-COMP:13180"/>
        <dbReference type="Rhea" id="RHEA-COMP:16897"/>
        <dbReference type="Rhea" id="RHEA-COMP:17067"/>
        <dbReference type="ChEBI" id="CHEBI:15378"/>
        <dbReference type="ChEBI" id="CHEBI:136412"/>
        <dbReference type="ChEBI" id="CHEBI:157695"/>
        <dbReference type="ChEBI" id="CHEBI:167181"/>
        <dbReference type="EC" id="4.2.99.18"/>
    </reaction>
</comment>
<keyword evidence="9 13" id="KW-0234">DNA repair</keyword>
<reference evidence="16" key="1">
    <citation type="journal article" date="2015" name="Nat. Commun.">
        <title>The Lingula genome provides insights into brachiopod evolution and the origin of phosphate biomineralization.</title>
        <authorList>
            <person name="Luo Y.J."/>
            <person name="Takeuchi T."/>
            <person name="Koyanagi R."/>
            <person name="Yamada L."/>
            <person name="Kanda M."/>
            <person name="Khalturina M."/>
            <person name="Fujie M."/>
            <person name="Yamasaki S.I."/>
            <person name="Endo K."/>
            <person name="Satoh N."/>
        </authorList>
    </citation>
    <scope>NUCLEOTIDE SEQUENCE</scope>
</reference>
<evidence type="ECO:0000256" key="5">
    <source>
        <dbReference type="ARBA" id="ARBA00022801"/>
    </source>
</evidence>
<feature type="domain" description="HhH-GPD" evidence="14">
    <location>
        <begin position="178"/>
        <end position="328"/>
    </location>
</feature>
<keyword evidence="4 13" id="KW-0227">DNA damage</keyword>
<dbReference type="Gene3D" id="1.10.340.30">
    <property type="entry name" value="Hypothetical protein, domain 2"/>
    <property type="match status" value="1"/>
</dbReference>
<evidence type="ECO:0000256" key="2">
    <source>
        <dbReference type="ARBA" id="ARBA00022485"/>
    </source>
</evidence>
<dbReference type="Pfam" id="PF00633">
    <property type="entry name" value="HHH"/>
    <property type="match status" value="1"/>
</dbReference>
<dbReference type="InterPro" id="IPR003265">
    <property type="entry name" value="HhH-GPD_domain"/>
</dbReference>
<dbReference type="GO" id="GO:0140078">
    <property type="term" value="F:class I DNA-(apurinic or apyrimidinic site) endonuclease activity"/>
    <property type="evidence" value="ECO:0007669"/>
    <property type="project" value="UniProtKB-EC"/>
</dbReference>
<dbReference type="HAMAP" id="MF_03183">
    <property type="entry name" value="Endonuclease_III_Nth"/>
    <property type="match status" value="1"/>
</dbReference>
<dbReference type="GO" id="GO:0003677">
    <property type="term" value="F:DNA binding"/>
    <property type="evidence" value="ECO:0007669"/>
    <property type="project" value="UniProtKB-UniRule"/>
</dbReference>
<evidence type="ECO:0000259" key="14">
    <source>
        <dbReference type="SMART" id="SM00478"/>
    </source>
</evidence>